<gene>
    <name evidence="2" type="ORF">SAMN04490243_0056</name>
</gene>
<reference evidence="2 3" key="1">
    <citation type="submission" date="2016-10" db="EMBL/GenBank/DDBJ databases">
        <authorList>
            <person name="de Groot N.N."/>
        </authorList>
    </citation>
    <scope>NUCLEOTIDE SEQUENCE [LARGE SCALE GENOMIC DNA]</scope>
    <source>
        <strain evidence="2 3">DSM 21019</strain>
    </source>
</reference>
<evidence type="ECO:0000313" key="3">
    <source>
        <dbReference type="Proteomes" id="UP000199534"/>
    </source>
</evidence>
<dbReference type="OrthoDB" id="1122768at2"/>
<dbReference type="AlphaFoldDB" id="A0A1I6FMR7"/>
<feature type="transmembrane region" description="Helical" evidence="1">
    <location>
        <begin position="74"/>
        <end position="98"/>
    </location>
</feature>
<keyword evidence="3" id="KW-1185">Reference proteome</keyword>
<dbReference type="EMBL" id="FOYQ01000001">
    <property type="protein sequence ID" value="SFR31229.1"/>
    <property type="molecule type" value="Genomic_DNA"/>
</dbReference>
<dbReference type="Proteomes" id="UP000199534">
    <property type="component" value="Unassembled WGS sequence"/>
</dbReference>
<evidence type="ECO:0000256" key="1">
    <source>
        <dbReference type="SAM" id="Phobius"/>
    </source>
</evidence>
<organism evidence="2 3">
    <name type="scientific">Robiginitalea myxolifaciens</name>
    <dbReference type="NCBI Taxonomy" id="400055"/>
    <lineage>
        <taxon>Bacteria</taxon>
        <taxon>Pseudomonadati</taxon>
        <taxon>Bacteroidota</taxon>
        <taxon>Flavobacteriia</taxon>
        <taxon>Flavobacteriales</taxon>
        <taxon>Flavobacteriaceae</taxon>
        <taxon>Robiginitalea</taxon>
    </lineage>
</organism>
<feature type="transmembrane region" description="Helical" evidence="1">
    <location>
        <begin position="43"/>
        <end position="62"/>
    </location>
</feature>
<dbReference type="STRING" id="400055.SAMN04490243_0056"/>
<proteinExistence type="predicted"/>
<dbReference type="InterPro" id="IPR025250">
    <property type="entry name" value="DUF4199"/>
</dbReference>
<feature type="transmembrane region" description="Helical" evidence="1">
    <location>
        <begin position="141"/>
        <end position="165"/>
    </location>
</feature>
<feature type="transmembrane region" description="Helical" evidence="1">
    <location>
        <begin position="12"/>
        <end position="31"/>
    </location>
</feature>
<evidence type="ECO:0008006" key="4">
    <source>
        <dbReference type="Google" id="ProtNLM"/>
    </source>
</evidence>
<dbReference type="RefSeq" id="WP_092979758.1">
    <property type="nucleotide sequence ID" value="NZ_FOYQ01000001.1"/>
</dbReference>
<keyword evidence="1" id="KW-0812">Transmembrane</keyword>
<sequence length="171" mass="18181">MEEIQPKTGKYAMKFGLIMGGIGVVLSLMMYLQDAHTQPNSAIQLVSLAISIAVVIWALISFRKANGGLLSISQALKIGAGMGAVAGVVTVLYTLLLANVLDPDYAMTVTQARIAEAAAENNLTPEMVQQQTEMGVKFFWIGYPVILIVSTLIGLVTGLIGGLILKKSVEE</sequence>
<dbReference type="Pfam" id="PF13858">
    <property type="entry name" value="DUF4199"/>
    <property type="match status" value="1"/>
</dbReference>
<evidence type="ECO:0000313" key="2">
    <source>
        <dbReference type="EMBL" id="SFR31229.1"/>
    </source>
</evidence>
<name>A0A1I6FMR7_9FLAO</name>
<keyword evidence="1" id="KW-1133">Transmembrane helix</keyword>
<keyword evidence="1" id="KW-0472">Membrane</keyword>
<accession>A0A1I6FMR7</accession>
<protein>
    <recommendedName>
        <fullName evidence="4">DUF4199 domain-containing protein</fullName>
    </recommendedName>
</protein>